<dbReference type="RefSeq" id="XP_022391408.1">
    <property type="nucleotide sequence ID" value="XM_022531401.1"/>
</dbReference>
<proteinExistence type="inferred from homology"/>
<evidence type="ECO:0000256" key="1">
    <source>
        <dbReference type="ARBA" id="ARBA00001954"/>
    </source>
</evidence>
<dbReference type="EMBL" id="LYCR01000021">
    <property type="protein sequence ID" value="OGM47691.1"/>
    <property type="molecule type" value="Genomic_DNA"/>
</dbReference>
<evidence type="ECO:0000313" key="11">
    <source>
        <dbReference type="Proteomes" id="UP000179179"/>
    </source>
</evidence>
<reference evidence="10 11" key="1">
    <citation type="journal article" date="2016" name="Genome Biol. Evol.">
        <title>Draft genome sequence of an aflatoxigenic Aspergillus species, A. bombycis.</title>
        <authorList>
            <person name="Moore G.G."/>
            <person name="Mack B.M."/>
            <person name="Beltz S.B."/>
            <person name="Gilbert M.K."/>
        </authorList>
    </citation>
    <scope>NUCLEOTIDE SEQUENCE [LARGE SCALE GENOMIC DNA]</scope>
    <source>
        <strain evidence="11">NRRL 26010</strain>
    </source>
</reference>
<feature type="region of interest" description="Disordered" evidence="7">
    <location>
        <begin position="448"/>
        <end position="477"/>
    </location>
</feature>
<dbReference type="Pfam" id="PF02668">
    <property type="entry name" value="TauD"/>
    <property type="match status" value="1"/>
</dbReference>
<dbReference type="GO" id="GO:0016706">
    <property type="term" value="F:2-oxoglutarate-dependent dioxygenase activity"/>
    <property type="evidence" value="ECO:0007669"/>
    <property type="project" value="UniProtKB-ARBA"/>
</dbReference>
<organism evidence="10 11">
    <name type="scientific">Aspergillus bombycis</name>
    <dbReference type="NCBI Taxonomy" id="109264"/>
    <lineage>
        <taxon>Eukaryota</taxon>
        <taxon>Fungi</taxon>
        <taxon>Dikarya</taxon>
        <taxon>Ascomycota</taxon>
        <taxon>Pezizomycotina</taxon>
        <taxon>Eurotiomycetes</taxon>
        <taxon>Eurotiomycetidae</taxon>
        <taxon>Eurotiales</taxon>
        <taxon>Aspergillaceae</taxon>
        <taxon>Aspergillus</taxon>
    </lineage>
</organism>
<sequence>MVRQLATFLRSSRAAVPSARPLYSRGYSAASGGAEDAASRGPNSTRVPEGDPIRSLVEPPGSQTRSSQPSATSIGRQGIRIHTGKGNISAMHYLLRDGCKCPQCVDQHSKQRNFRMSDIPADIKPRSADWDGSVLKVKWENDIPGFDESHTSTYTLNQLRNPSANYSYHSTGRKRKRLLWHNWFQHRFVSYEEYMHDDKAFSSAMRVLAQTGLLFVKDVPESRAEVEKIATRMGPLRNTFYGATWDVRTVPEAKNVAYTSQFLGFHMDLMYMNEPPGFQLLHCLQNSCDGGESLFADSFAVARQLSLDDPEAFKALCNFRLSYEYNHENDIYTNDWPVFQTYVDEYTQQTRLMHANYSPPFQAPMHGQRRPFNRTVTEMRALDKFAKMLEDEQYIYELKLNPGECVIFENRRVLHARKQFNTATGQRWLAGAYVDEDAVLSKFATSARKHPHMWRDSPNKPHRKQAEGGSHDGPELNYVDMTKNVTC</sequence>
<feature type="region of interest" description="Disordered" evidence="7">
    <location>
        <begin position="23"/>
        <end position="80"/>
    </location>
</feature>
<evidence type="ECO:0000259" key="8">
    <source>
        <dbReference type="Pfam" id="PF02668"/>
    </source>
</evidence>
<dbReference type="GeneID" id="34447661"/>
<dbReference type="InterPro" id="IPR010376">
    <property type="entry name" value="GBBH-like_N"/>
</dbReference>
<dbReference type="InterPro" id="IPR050411">
    <property type="entry name" value="AlphaKG_dependent_hydroxylases"/>
</dbReference>
<dbReference type="GO" id="GO:0005739">
    <property type="term" value="C:mitochondrion"/>
    <property type="evidence" value="ECO:0007669"/>
    <property type="project" value="TreeGrafter"/>
</dbReference>
<dbReference type="InterPro" id="IPR042098">
    <property type="entry name" value="TauD-like_sf"/>
</dbReference>
<keyword evidence="6" id="KW-0408">Iron</keyword>
<dbReference type="Gene3D" id="3.60.130.10">
    <property type="entry name" value="Clavaminate synthase-like"/>
    <property type="match status" value="1"/>
</dbReference>
<feature type="domain" description="TauD/TfdA-like" evidence="8">
    <location>
        <begin position="191"/>
        <end position="433"/>
    </location>
</feature>
<dbReference type="PANTHER" id="PTHR10696">
    <property type="entry name" value="GAMMA-BUTYROBETAINE HYDROXYLASE-RELATED"/>
    <property type="match status" value="1"/>
</dbReference>
<dbReference type="GO" id="GO:0046872">
    <property type="term" value="F:metal ion binding"/>
    <property type="evidence" value="ECO:0007669"/>
    <property type="project" value="UniProtKB-KW"/>
</dbReference>
<gene>
    <name evidence="10" type="ORF">ABOM_004271</name>
</gene>
<keyword evidence="4" id="KW-0223">Dioxygenase</keyword>
<feature type="compositionally biased region" description="Basic and acidic residues" evidence="7">
    <location>
        <begin position="453"/>
        <end position="474"/>
    </location>
</feature>
<feature type="domain" description="Gamma-butyrobetaine hydroxylase-like N-terminal" evidence="9">
    <location>
        <begin position="90"/>
        <end position="159"/>
    </location>
</feature>
<comment type="cofactor">
    <cofactor evidence="1">
        <name>Fe(2+)</name>
        <dbReference type="ChEBI" id="CHEBI:29033"/>
    </cofactor>
</comment>
<evidence type="ECO:0000313" key="10">
    <source>
        <dbReference type="EMBL" id="OGM47691.1"/>
    </source>
</evidence>
<evidence type="ECO:0000256" key="3">
    <source>
        <dbReference type="ARBA" id="ARBA00022723"/>
    </source>
</evidence>
<dbReference type="InterPro" id="IPR003819">
    <property type="entry name" value="TauD/TfdA-like"/>
</dbReference>
<dbReference type="SUPFAM" id="SSF51197">
    <property type="entry name" value="Clavaminate synthase-like"/>
    <property type="match status" value="1"/>
</dbReference>
<protein>
    <submittedName>
        <fullName evidence="10">Gamma-butyrobetaine hydroxylase subfamily</fullName>
    </submittedName>
</protein>
<dbReference type="OrthoDB" id="406634at2759"/>
<keyword evidence="5" id="KW-0560">Oxidoreductase</keyword>
<name>A0A1F8A7M4_9EURO</name>
<accession>A0A1F8A7M4</accession>
<feature type="compositionally biased region" description="Low complexity" evidence="7">
    <location>
        <begin position="26"/>
        <end position="36"/>
    </location>
</feature>
<keyword evidence="11" id="KW-1185">Reference proteome</keyword>
<dbReference type="Gene3D" id="3.30.2020.30">
    <property type="match status" value="1"/>
</dbReference>
<feature type="compositionally biased region" description="Polar residues" evidence="7">
    <location>
        <begin position="61"/>
        <end position="75"/>
    </location>
</feature>
<evidence type="ECO:0000256" key="2">
    <source>
        <dbReference type="ARBA" id="ARBA00008654"/>
    </source>
</evidence>
<evidence type="ECO:0000256" key="5">
    <source>
        <dbReference type="ARBA" id="ARBA00023002"/>
    </source>
</evidence>
<dbReference type="CDD" id="cd00250">
    <property type="entry name" value="CAS_like"/>
    <property type="match status" value="1"/>
</dbReference>
<evidence type="ECO:0000259" key="9">
    <source>
        <dbReference type="Pfam" id="PF06155"/>
    </source>
</evidence>
<dbReference type="InterPro" id="IPR038492">
    <property type="entry name" value="GBBH-like_N_sf"/>
</dbReference>
<dbReference type="PANTHER" id="PTHR10696:SF25">
    <property type="entry name" value="OXIDOREDUCTASE AIM17-RELATED"/>
    <property type="match status" value="1"/>
</dbReference>
<evidence type="ECO:0000256" key="6">
    <source>
        <dbReference type="ARBA" id="ARBA00023004"/>
    </source>
</evidence>
<keyword evidence="3" id="KW-0479">Metal-binding</keyword>
<dbReference type="AlphaFoldDB" id="A0A1F8A7M4"/>
<comment type="caution">
    <text evidence="10">The sequence shown here is derived from an EMBL/GenBank/DDBJ whole genome shotgun (WGS) entry which is preliminary data.</text>
</comment>
<dbReference type="STRING" id="109264.A0A1F8A7M4"/>
<evidence type="ECO:0000256" key="4">
    <source>
        <dbReference type="ARBA" id="ARBA00022964"/>
    </source>
</evidence>
<comment type="similarity">
    <text evidence="2">Belongs to the gamma-BBH/TMLD family.</text>
</comment>
<dbReference type="Proteomes" id="UP000179179">
    <property type="component" value="Unassembled WGS sequence"/>
</dbReference>
<dbReference type="GO" id="GO:0045329">
    <property type="term" value="P:carnitine biosynthetic process"/>
    <property type="evidence" value="ECO:0007669"/>
    <property type="project" value="TreeGrafter"/>
</dbReference>
<evidence type="ECO:0000256" key="7">
    <source>
        <dbReference type="SAM" id="MobiDB-lite"/>
    </source>
</evidence>
<dbReference type="Pfam" id="PF06155">
    <property type="entry name" value="GBBH-like_N"/>
    <property type="match status" value="1"/>
</dbReference>